<evidence type="ECO:0000256" key="1">
    <source>
        <dbReference type="ARBA" id="ARBA00022491"/>
    </source>
</evidence>
<dbReference type="SMART" id="SM00422">
    <property type="entry name" value="HTH_MERR"/>
    <property type="match status" value="1"/>
</dbReference>
<dbReference type="InterPro" id="IPR047057">
    <property type="entry name" value="MerR_fam"/>
</dbReference>
<dbReference type="GeneID" id="31606826"/>
<name>A0A6N2TFX7_9BIFI</name>
<sequence length="293" mass="33399">MDAEDELLTIGEVAKLDGITTKALRYYDAHGILKPAAVDPMTGYRYYTPDQMLDVDVMRIFISSGIPLESLEQYRFEDGSLDWRSVLAAAQSQVDERMRQLRYLQTTINDYAGELVRKAHSPADGVVRSDLLPTWLVSTDWPFDAPCNMKQYLRTMTDLRKAIREASAPHLLRRGILMDLERRQAFAFHQFAPSQHMLDVFHSGDRSRLICDYDFPGNTTVINPPGGPAESQVIERESLVECFNDGTAMALKLNPRDWPHVTMTEIWGSRTPDGSVRIRFTRHRCTPLYALQS</sequence>
<evidence type="ECO:0000256" key="2">
    <source>
        <dbReference type="ARBA" id="ARBA00023015"/>
    </source>
</evidence>
<proteinExistence type="predicted"/>
<dbReference type="RefSeq" id="WP_003839224.1">
    <property type="nucleotide sequence ID" value="NZ_CABKPB010000001.1"/>
</dbReference>
<dbReference type="InterPro" id="IPR000551">
    <property type="entry name" value="MerR-type_HTH_dom"/>
</dbReference>
<evidence type="ECO:0000256" key="4">
    <source>
        <dbReference type="ARBA" id="ARBA00023163"/>
    </source>
</evidence>
<dbReference type="EMBL" id="WDPD01000001">
    <property type="protein sequence ID" value="KAB7462412.1"/>
    <property type="molecule type" value="Genomic_DNA"/>
</dbReference>
<dbReference type="Pfam" id="PF13411">
    <property type="entry name" value="MerR_1"/>
    <property type="match status" value="1"/>
</dbReference>
<reference evidence="6 8" key="1">
    <citation type="journal article" date="2019" name="Nat. Med.">
        <title>A library of human gut bacterial isolates paired with longitudinal multiomics data enables mechanistic microbiome research.</title>
        <authorList>
            <person name="Poyet M."/>
            <person name="Groussin M."/>
            <person name="Gibbons S.M."/>
            <person name="Avila-Pacheco J."/>
            <person name="Jiang X."/>
            <person name="Kearney S.M."/>
            <person name="Perrotta A.R."/>
            <person name="Berdy B."/>
            <person name="Zhao S."/>
            <person name="Lieberman T.D."/>
            <person name="Swanson P.K."/>
            <person name="Smith M."/>
            <person name="Roesemann S."/>
            <person name="Alexander J.E."/>
            <person name="Rich S.A."/>
            <person name="Livny J."/>
            <person name="Vlamakis H."/>
            <person name="Clish C."/>
            <person name="Bullock K."/>
            <person name="Deik A."/>
            <person name="Scott J."/>
            <person name="Pierce K.A."/>
            <person name="Xavier R.J."/>
            <person name="Alm E.J."/>
        </authorList>
    </citation>
    <scope>NUCLEOTIDE SEQUENCE [LARGE SCALE GENOMIC DNA]</scope>
    <source>
        <strain evidence="6 8">BIOML-A2</strain>
    </source>
</reference>
<organism evidence="7">
    <name type="scientific">Bifidobacterium dentium</name>
    <dbReference type="NCBI Taxonomy" id="1689"/>
    <lineage>
        <taxon>Bacteria</taxon>
        <taxon>Bacillati</taxon>
        <taxon>Actinomycetota</taxon>
        <taxon>Actinomycetes</taxon>
        <taxon>Bifidobacteriales</taxon>
        <taxon>Bifidobacteriaceae</taxon>
        <taxon>Bifidobacterium</taxon>
    </lineage>
</organism>
<evidence type="ECO:0000259" key="5">
    <source>
        <dbReference type="PROSITE" id="PS50937"/>
    </source>
</evidence>
<evidence type="ECO:0000313" key="8">
    <source>
        <dbReference type="Proteomes" id="UP000429211"/>
    </source>
</evidence>
<dbReference type="Gene3D" id="1.10.1660.10">
    <property type="match status" value="1"/>
</dbReference>
<dbReference type="PANTHER" id="PTHR30204">
    <property type="entry name" value="REDOX-CYCLING DRUG-SENSING TRANSCRIPTIONAL ACTIVATOR SOXR"/>
    <property type="match status" value="1"/>
</dbReference>
<gene>
    <name evidence="7" type="primary">bmrR</name>
    <name evidence="7" type="ORF">BDLFYP24_01977</name>
    <name evidence="6" type="ORF">GBB04_01125</name>
</gene>
<keyword evidence="4" id="KW-0804">Transcription</keyword>
<keyword evidence="1" id="KW-0678">Repressor</keyword>
<reference evidence="7" key="2">
    <citation type="submission" date="2019-11" db="EMBL/GenBank/DDBJ databases">
        <authorList>
            <person name="Feng L."/>
        </authorList>
    </citation>
    <scope>NUCLEOTIDE SEQUENCE</scope>
    <source>
        <strain evidence="7">BdentiumLFYP24</strain>
    </source>
</reference>
<keyword evidence="3" id="KW-0238">DNA-binding</keyword>
<dbReference type="AlphaFoldDB" id="A0A6N2TFX7"/>
<accession>A0A6N2TFX7</accession>
<dbReference type="EMBL" id="CACRSP010000004">
    <property type="protein sequence ID" value="VYT04445.1"/>
    <property type="molecule type" value="Genomic_DNA"/>
</dbReference>
<protein>
    <submittedName>
        <fullName evidence="6">MerR family transcriptional regulator</fullName>
    </submittedName>
    <submittedName>
        <fullName evidence="7">Multidrug-efflux transporter 1 regulator</fullName>
    </submittedName>
</protein>
<evidence type="ECO:0000313" key="6">
    <source>
        <dbReference type="EMBL" id="KAB7462412.1"/>
    </source>
</evidence>
<dbReference type="InterPro" id="IPR009061">
    <property type="entry name" value="DNA-bd_dom_put_sf"/>
</dbReference>
<dbReference type="PROSITE" id="PS50937">
    <property type="entry name" value="HTH_MERR_2"/>
    <property type="match status" value="1"/>
</dbReference>
<dbReference type="SUPFAM" id="SSF46955">
    <property type="entry name" value="Putative DNA-binding domain"/>
    <property type="match status" value="1"/>
</dbReference>
<keyword evidence="2" id="KW-0805">Transcription regulation</keyword>
<feature type="domain" description="HTH merR-type" evidence="5">
    <location>
        <begin position="7"/>
        <end position="69"/>
    </location>
</feature>
<evidence type="ECO:0000313" key="7">
    <source>
        <dbReference type="EMBL" id="VYT04445.1"/>
    </source>
</evidence>
<evidence type="ECO:0000256" key="3">
    <source>
        <dbReference type="ARBA" id="ARBA00023125"/>
    </source>
</evidence>
<dbReference type="GO" id="GO:0003700">
    <property type="term" value="F:DNA-binding transcription factor activity"/>
    <property type="evidence" value="ECO:0007669"/>
    <property type="project" value="InterPro"/>
</dbReference>
<dbReference type="PANTHER" id="PTHR30204:SF69">
    <property type="entry name" value="MERR-FAMILY TRANSCRIPTIONAL REGULATOR"/>
    <property type="match status" value="1"/>
</dbReference>
<dbReference type="Proteomes" id="UP000429211">
    <property type="component" value="Unassembled WGS sequence"/>
</dbReference>
<dbReference type="GO" id="GO:0003677">
    <property type="term" value="F:DNA binding"/>
    <property type="evidence" value="ECO:0007669"/>
    <property type="project" value="UniProtKB-KW"/>
</dbReference>